<gene>
    <name evidence="2" type="ORF">LIER_18607</name>
</gene>
<name>A0AAV3QFL1_LITER</name>
<comment type="caution">
    <text evidence="2">The sequence shown here is derived from an EMBL/GenBank/DDBJ whole genome shotgun (WGS) entry which is preliminary data.</text>
</comment>
<evidence type="ECO:0000313" key="2">
    <source>
        <dbReference type="EMBL" id="GAA0162534.1"/>
    </source>
</evidence>
<dbReference type="CDD" id="cd01650">
    <property type="entry name" value="RT_nLTR_like"/>
    <property type="match status" value="1"/>
</dbReference>
<feature type="domain" description="Reverse transcriptase" evidence="1">
    <location>
        <begin position="59"/>
        <end position="212"/>
    </location>
</feature>
<reference evidence="2 3" key="1">
    <citation type="submission" date="2024-01" db="EMBL/GenBank/DDBJ databases">
        <title>The complete chloroplast genome sequence of Lithospermum erythrorhizon: insights into the phylogenetic relationship among Boraginaceae species and the maternal lineages of purple gromwells.</title>
        <authorList>
            <person name="Okada T."/>
            <person name="Watanabe K."/>
        </authorList>
    </citation>
    <scope>NUCLEOTIDE SEQUENCE [LARGE SCALE GENOMIC DNA]</scope>
</reference>
<dbReference type="InterPro" id="IPR000477">
    <property type="entry name" value="RT_dom"/>
</dbReference>
<protein>
    <recommendedName>
        <fullName evidence="1">Reverse transcriptase domain-containing protein</fullName>
    </recommendedName>
</protein>
<proteinExistence type="predicted"/>
<dbReference type="SUPFAM" id="SSF56672">
    <property type="entry name" value="DNA/RNA polymerases"/>
    <property type="match status" value="1"/>
</dbReference>
<organism evidence="2 3">
    <name type="scientific">Lithospermum erythrorhizon</name>
    <name type="common">Purple gromwell</name>
    <name type="synonym">Lithospermum officinale var. erythrorhizon</name>
    <dbReference type="NCBI Taxonomy" id="34254"/>
    <lineage>
        <taxon>Eukaryota</taxon>
        <taxon>Viridiplantae</taxon>
        <taxon>Streptophyta</taxon>
        <taxon>Embryophyta</taxon>
        <taxon>Tracheophyta</taxon>
        <taxon>Spermatophyta</taxon>
        <taxon>Magnoliopsida</taxon>
        <taxon>eudicotyledons</taxon>
        <taxon>Gunneridae</taxon>
        <taxon>Pentapetalae</taxon>
        <taxon>asterids</taxon>
        <taxon>lamiids</taxon>
        <taxon>Boraginales</taxon>
        <taxon>Boraginaceae</taxon>
        <taxon>Boraginoideae</taxon>
        <taxon>Lithospermeae</taxon>
        <taxon>Lithospermum</taxon>
    </lineage>
</organism>
<dbReference type="Pfam" id="PF00078">
    <property type="entry name" value="RVT_1"/>
    <property type="match status" value="1"/>
</dbReference>
<dbReference type="InterPro" id="IPR043502">
    <property type="entry name" value="DNA/RNA_pol_sf"/>
</dbReference>
<dbReference type="EMBL" id="BAABME010004487">
    <property type="protein sequence ID" value="GAA0162534.1"/>
    <property type="molecule type" value="Genomic_DNA"/>
</dbReference>
<dbReference type="Proteomes" id="UP001454036">
    <property type="component" value="Unassembled WGS sequence"/>
</dbReference>
<dbReference type="InterPro" id="IPR052343">
    <property type="entry name" value="Retrotransposon-Effector_Assoc"/>
</dbReference>
<dbReference type="PANTHER" id="PTHR46890:SF48">
    <property type="entry name" value="RNA-DIRECTED DNA POLYMERASE"/>
    <property type="match status" value="1"/>
</dbReference>
<evidence type="ECO:0000313" key="3">
    <source>
        <dbReference type="Proteomes" id="UP001454036"/>
    </source>
</evidence>
<dbReference type="PANTHER" id="PTHR46890">
    <property type="entry name" value="NON-LTR RETROLELEMENT REVERSE TRANSCRIPTASE-LIKE PROTEIN-RELATED"/>
    <property type="match status" value="1"/>
</dbReference>
<accession>A0AAV3QFL1</accession>
<sequence>MPHFKSPRPDGFPTEFFQKHWNIVGESLTNAAFSFLNNGHILKEINNTFISLIPKIPSPKSVNDFRPISFCNTTYKVASKVLVNRLKPHLNSLLSPFQNGFIFGRGAQDNILMAQELSHSISQSKGKRNGMPAIKIDMSKTLDRVNWNFLFCDLSKLDFSSHWIHLIKECVTSVQYFVLINSQVTDPFKPSCGLRQGDPLSPILFAICLVALSSLLFFPPIKEKPERHLHHQKWP</sequence>
<keyword evidence="3" id="KW-1185">Reference proteome</keyword>
<dbReference type="AlphaFoldDB" id="A0AAV3QFL1"/>
<evidence type="ECO:0000259" key="1">
    <source>
        <dbReference type="Pfam" id="PF00078"/>
    </source>
</evidence>